<dbReference type="Gene3D" id="3.90.640.10">
    <property type="entry name" value="Actin, Chain A, domain 4"/>
    <property type="match status" value="1"/>
</dbReference>
<dbReference type="AlphaFoldDB" id="A0A0P7B0S0"/>
<dbReference type="SUPFAM" id="SSF53067">
    <property type="entry name" value="Actin-like ATPase domain"/>
    <property type="match status" value="2"/>
</dbReference>
<dbReference type="CDD" id="cd10170">
    <property type="entry name" value="ASKHA_NBD_HSP70"/>
    <property type="match status" value="1"/>
</dbReference>
<evidence type="ECO:0000313" key="1">
    <source>
        <dbReference type="EMBL" id="KPM34296.1"/>
    </source>
</evidence>
<dbReference type="Proteomes" id="UP000050424">
    <property type="component" value="Unassembled WGS sequence"/>
</dbReference>
<name>A0A0P7B0S0_9HYPO</name>
<dbReference type="STRING" id="78410.A0A0P7B0S0"/>
<dbReference type="OrthoDB" id="2963168at2759"/>
<dbReference type="PANTHER" id="PTHR14187">
    <property type="entry name" value="ALPHA KINASE/ELONGATION FACTOR 2 KINASE"/>
    <property type="match status" value="1"/>
</dbReference>
<comment type="caution">
    <text evidence="1">The sequence shown here is derived from an EMBL/GenBank/DDBJ whole genome shotgun (WGS) entry which is preliminary data.</text>
</comment>
<gene>
    <name evidence="1" type="ORF">AK830_g12276</name>
</gene>
<dbReference type="PANTHER" id="PTHR14187:SF5">
    <property type="entry name" value="HEAT SHOCK 70 KDA PROTEIN 12A"/>
    <property type="match status" value="1"/>
</dbReference>
<protein>
    <recommendedName>
        <fullName evidence="3">Actin-like ATPase domain-containing protein</fullName>
    </recommendedName>
</protein>
<organism evidence="1 2">
    <name type="scientific">Neonectria ditissima</name>
    <dbReference type="NCBI Taxonomy" id="78410"/>
    <lineage>
        <taxon>Eukaryota</taxon>
        <taxon>Fungi</taxon>
        <taxon>Dikarya</taxon>
        <taxon>Ascomycota</taxon>
        <taxon>Pezizomycotina</taxon>
        <taxon>Sordariomycetes</taxon>
        <taxon>Hypocreomycetidae</taxon>
        <taxon>Hypocreales</taxon>
        <taxon>Nectriaceae</taxon>
        <taxon>Neonectria</taxon>
    </lineage>
</organism>
<sequence length="581" mass="63790">MSSTQHEIVIAIDFGASLTKVALANSFHKTIACDFPSHPPPSVKIPSVLYVHPDGSKRIGRAPPSGDGWVAIKWFKLLLLHEDDWPTRAKDSLLLGKSMEAVRRLRLTPLEVVADFFSELWPEIQAFASENLVAHVNGNLLSLNLHLVLTVPACWPNDAMARMERAAKDAGILEGSQSATLTFMREQEVIIPGLLANNNRGSRELSDLKVPSSPSPVLGEEMLNSQQSEDLVTVCDCGGLTIDASTYQVSITGNRQHRLDERVPGGSRLGGAIFLEDGFYKCLEDKICSIFGNKEASKELTSQFWSKVAQWWDQAGRATMLGCQESSIIDLPYSLEFKDGSNVGDDAHQFISFSGQEFVSIRQPVLASIVDLVQSQIREACQALGGPPKFLILCGGMAMNSIISRELQEKLDAPIRIAVVRDDPDLLAELTYRRTLVSRGAALQAQGGKHPDGNIIVRTTSHVTRESYGIRVGETQAVNWIIKEGTSLSPTKPQSFDVPSAAFKVRTTLSGPGLSLTLYRQGPSYQGVRTVCCLTWVKDDPIILPRDIVKLQVLHNTYHGISVFLTHNGQRIGPERVIVDY</sequence>
<dbReference type="InterPro" id="IPR043129">
    <property type="entry name" value="ATPase_NBD"/>
</dbReference>
<accession>A0A0P7B0S0</accession>
<proteinExistence type="predicted"/>
<dbReference type="EMBL" id="LKCW01000363">
    <property type="protein sequence ID" value="KPM34296.1"/>
    <property type="molecule type" value="Genomic_DNA"/>
</dbReference>
<evidence type="ECO:0000313" key="2">
    <source>
        <dbReference type="Proteomes" id="UP000050424"/>
    </source>
</evidence>
<evidence type="ECO:0008006" key="3">
    <source>
        <dbReference type="Google" id="ProtNLM"/>
    </source>
</evidence>
<dbReference type="Gene3D" id="3.30.420.40">
    <property type="match status" value="2"/>
</dbReference>
<keyword evidence="2" id="KW-1185">Reference proteome</keyword>
<reference evidence="1 2" key="1">
    <citation type="submission" date="2015-09" db="EMBL/GenBank/DDBJ databases">
        <title>Draft genome of a European isolate of the apple canker pathogen Neonectria ditissima.</title>
        <authorList>
            <person name="Gomez-Cortecero A."/>
            <person name="Harrison R.J."/>
            <person name="Armitage A.D."/>
        </authorList>
    </citation>
    <scope>NUCLEOTIDE SEQUENCE [LARGE SCALE GENOMIC DNA]</scope>
    <source>
        <strain evidence="1 2">R09/05</strain>
    </source>
</reference>